<reference evidence="1 2" key="1">
    <citation type="submission" date="2018-03" db="EMBL/GenBank/DDBJ databases">
        <title>Comparative genomics illustrates the genes involved in a hyperalkaliphilic mechanisms of Serpentinomonas isolated from highly-alkaline calcium-rich serpentinized springs.</title>
        <authorList>
            <person name="Suzuki S."/>
            <person name="Ishii S."/>
            <person name="Walworth N."/>
            <person name="Bird L."/>
            <person name="Kuenen J.G."/>
            <person name="Nealson K.H."/>
        </authorList>
    </citation>
    <scope>NUCLEOTIDE SEQUENCE [LARGE SCALE GENOMIC DNA]</scope>
    <source>
        <strain evidence="1 2">83</strain>
    </source>
</reference>
<proteinExistence type="predicted"/>
<dbReference type="RefSeq" id="WP_105730327.1">
    <property type="nucleotide sequence ID" value="NZ_CAXYWD010000031.1"/>
</dbReference>
<name>A0A2S9KCI8_9BURK</name>
<dbReference type="AlphaFoldDB" id="A0A2S9KCI8"/>
<keyword evidence="2" id="KW-1185">Reference proteome</keyword>
<accession>A0A2S9KCI8</accession>
<dbReference type="EMBL" id="PVLR01000037">
    <property type="protein sequence ID" value="PRD68116.1"/>
    <property type="molecule type" value="Genomic_DNA"/>
</dbReference>
<organism evidence="1 2">
    <name type="scientific">Malikia spinosa</name>
    <dbReference type="NCBI Taxonomy" id="86180"/>
    <lineage>
        <taxon>Bacteria</taxon>
        <taxon>Pseudomonadati</taxon>
        <taxon>Pseudomonadota</taxon>
        <taxon>Betaproteobacteria</taxon>
        <taxon>Burkholderiales</taxon>
        <taxon>Comamonadaceae</taxon>
        <taxon>Malikia</taxon>
    </lineage>
</organism>
<protein>
    <submittedName>
        <fullName evidence="1">Transcriptional regulator</fullName>
    </submittedName>
</protein>
<evidence type="ECO:0000313" key="1">
    <source>
        <dbReference type="EMBL" id="PRD68116.1"/>
    </source>
</evidence>
<gene>
    <name evidence="1" type="ORF">C6P61_12835</name>
</gene>
<dbReference type="OrthoDB" id="9013626at2"/>
<comment type="caution">
    <text evidence="1">The sequence shown here is derived from an EMBL/GenBank/DDBJ whole genome shotgun (WGS) entry which is preliminary data.</text>
</comment>
<sequence length="96" mass="10306">MTNDASIRLECLKSAESWAQPTGEEVRAVLHLAGFTGGKAAKVLGLGPKGDRTIRRWVGEDTPIPYPAWALLCCYAGLGLIWKDAKEEVLAAKVPA</sequence>
<dbReference type="Proteomes" id="UP000238326">
    <property type="component" value="Unassembled WGS sequence"/>
</dbReference>
<evidence type="ECO:0000313" key="2">
    <source>
        <dbReference type="Proteomes" id="UP000238326"/>
    </source>
</evidence>